<dbReference type="Proteomes" id="UP000887565">
    <property type="component" value="Unplaced"/>
</dbReference>
<dbReference type="WBParaSite" id="nRc.2.0.1.t16135-RA">
    <property type="protein sequence ID" value="nRc.2.0.1.t16135-RA"/>
    <property type="gene ID" value="nRc.2.0.1.g16135"/>
</dbReference>
<dbReference type="AlphaFoldDB" id="A0A915IQI8"/>
<accession>A0A915IQI8</accession>
<proteinExistence type="predicted"/>
<evidence type="ECO:0000313" key="2">
    <source>
        <dbReference type="WBParaSite" id="nRc.2.0.1.t16135-RA"/>
    </source>
</evidence>
<keyword evidence="1" id="KW-1185">Reference proteome</keyword>
<name>A0A915IQI8_ROMCU</name>
<organism evidence="1 2">
    <name type="scientific">Romanomermis culicivorax</name>
    <name type="common">Nematode worm</name>
    <dbReference type="NCBI Taxonomy" id="13658"/>
    <lineage>
        <taxon>Eukaryota</taxon>
        <taxon>Metazoa</taxon>
        <taxon>Ecdysozoa</taxon>
        <taxon>Nematoda</taxon>
        <taxon>Enoplea</taxon>
        <taxon>Dorylaimia</taxon>
        <taxon>Mermithida</taxon>
        <taxon>Mermithoidea</taxon>
        <taxon>Mermithidae</taxon>
        <taxon>Romanomermis</taxon>
    </lineage>
</organism>
<protein>
    <submittedName>
        <fullName evidence="2">Uncharacterized protein</fullName>
    </submittedName>
</protein>
<evidence type="ECO:0000313" key="1">
    <source>
        <dbReference type="Proteomes" id="UP000887565"/>
    </source>
</evidence>
<sequence length="150" mass="16773">MGCRRSDCRQETFGRTTASMIILLTKASPSDHRIFGAVVVHGPPPFEFQCYEKAQHQHSQIGQYDDHQRVTDVIDAGVGGEAFAVPDDHSVFDDRAKTTVYLLDGRAMWNKRSIMSRAAINIFMCLAVDHLRNCNGNDMHKYVSKLTATG</sequence>
<reference evidence="2" key="1">
    <citation type="submission" date="2022-11" db="UniProtKB">
        <authorList>
            <consortium name="WormBaseParasite"/>
        </authorList>
    </citation>
    <scope>IDENTIFICATION</scope>
</reference>